<protein>
    <submittedName>
        <fullName evidence="2">Putative secreted protein</fullName>
    </submittedName>
</protein>
<proteinExistence type="predicted"/>
<evidence type="ECO:0000256" key="1">
    <source>
        <dbReference type="SAM" id="SignalP"/>
    </source>
</evidence>
<feature type="chain" id="PRO_5025472567" evidence="1">
    <location>
        <begin position="18"/>
        <end position="132"/>
    </location>
</feature>
<name>A0A6B0URD3_IXORI</name>
<organism evidence="2">
    <name type="scientific">Ixodes ricinus</name>
    <name type="common">Common tick</name>
    <name type="synonym">Acarus ricinus</name>
    <dbReference type="NCBI Taxonomy" id="34613"/>
    <lineage>
        <taxon>Eukaryota</taxon>
        <taxon>Metazoa</taxon>
        <taxon>Ecdysozoa</taxon>
        <taxon>Arthropoda</taxon>
        <taxon>Chelicerata</taxon>
        <taxon>Arachnida</taxon>
        <taxon>Acari</taxon>
        <taxon>Parasitiformes</taxon>
        <taxon>Ixodida</taxon>
        <taxon>Ixodoidea</taxon>
        <taxon>Ixodidae</taxon>
        <taxon>Ixodinae</taxon>
        <taxon>Ixodes</taxon>
    </lineage>
</organism>
<feature type="signal peptide" evidence="1">
    <location>
        <begin position="1"/>
        <end position="17"/>
    </location>
</feature>
<evidence type="ECO:0000313" key="2">
    <source>
        <dbReference type="EMBL" id="MXU92357.1"/>
    </source>
</evidence>
<keyword evidence="1" id="KW-0732">Signal</keyword>
<dbReference type="EMBL" id="GIFC01010274">
    <property type="protein sequence ID" value="MXU92357.1"/>
    <property type="molecule type" value="Transcribed_RNA"/>
</dbReference>
<accession>A0A6B0URD3</accession>
<dbReference type="AlphaFoldDB" id="A0A6B0URD3"/>
<reference evidence="2" key="1">
    <citation type="submission" date="2019-12" db="EMBL/GenBank/DDBJ databases">
        <title>An insight into the sialome of adult female Ixodes ricinus ticks feeding for 6 days.</title>
        <authorList>
            <person name="Perner J."/>
            <person name="Ribeiro J.M.C."/>
        </authorList>
    </citation>
    <scope>NUCLEOTIDE SEQUENCE</scope>
    <source>
        <strain evidence="2">Semi-engorged</strain>
        <tissue evidence="2">Salivary glands</tissue>
    </source>
</reference>
<sequence length="132" mass="13688">MVSVACWLNWATLSVGACCCCCEGGAEEEGPSPPPLLGTSLSSCMMEAVSGGAGGAPLLLLAVNTFVSSWPLQSSSLQSSLAARSFQLPTAMESLCWPAPLADDRWSLWPPALLVHVSMAWGKPSWGPLGPP</sequence>